<gene>
    <name evidence="10" type="ORF">ACRE_055860</name>
</gene>
<evidence type="ECO:0000313" key="11">
    <source>
        <dbReference type="Proteomes" id="UP000029964"/>
    </source>
</evidence>
<sequence length="324" mass="35565">MSTMAQHMVDHPVHMEDLMNLQVDPDAAMVDPQLAFPYFGNLSGKGPHDLTVDPSIWNQSLEPFGDASPLSSCDPDQGEGDPPAPPANLETVHHAITASTPPSTATPSQLSGESSRKSSNSSVPSLTSGSSSPGKRTRSKAAAAKTSEAKVTRPKTRATKRKLAMVELEDDEDEGDMEDESKRNKYLERNRLAASKCRQKKKQWVGSLEAKKTELEKENNRLQNDYSALVNQVNQLKNDLMVHANCGDTNISSWIETEARRFVQRSTSRSDGSRQMPSFDCPSRRPSQSGSMMGLSPTSSNALISPAIKEEEVNYDHMPDDMFD</sequence>
<feature type="domain" description="BZIP" evidence="9">
    <location>
        <begin position="180"/>
        <end position="243"/>
    </location>
</feature>
<dbReference type="OrthoDB" id="295274at2759"/>
<evidence type="ECO:0000256" key="7">
    <source>
        <dbReference type="SAM" id="Coils"/>
    </source>
</evidence>
<dbReference type="PROSITE" id="PS50217">
    <property type="entry name" value="BZIP"/>
    <property type="match status" value="1"/>
</dbReference>
<dbReference type="SMART" id="SM00338">
    <property type="entry name" value="BRLZ"/>
    <property type="match status" value="1"/>
</dbReference>
<dbReference type="HOGENOM" id="CLU_973471_0_0_1"/>
<dbReference type="EMBL" id="JPKY01000064">
    <property type="protein sequence ID" value="KFH43682.1"/>
    <property type="molecule type" value="Genomic_DNA"/>
</dbReference>
<comment type="similarity">
    <text evidence="2">Belongs to the bZIP family.</text>
</comment>
<feature type="compositionally biased region" description="Basic and acidic residues" evidence="8">
    <location>
        <begin position="308"/>
        <end position="324"/>
    </location>
</feature>
<evidence type="ECO:0000256" key="5">
    <source>
        <dbReference type="ARBA" id="ARBA00023163"/>
    </source>
</evidence>
<dbReference type="GO" id="GO:0003677">
    <property type="term" value="F:DNA binding"/>
    <property type="evidence" value="ECO:0007669"/>
    <property type="project" value="UniProtKB-KW"/>
</dbReference>
<keyword evidence="7" id="KW-0175">Coiled coil</keyword>
<dbReference type="Pfam" id="PF00170">
    <property type="entry name" value="bZIP_1"/>
    <property type="match status" value="1"/>
</dbReference>
<dbReference type="AlphaFoldDB" id="A0A086T2V0"/>
<evidence type="ECO:0000259" key="9">
    <source>
        <dbReference type="PROSITE" id="PS50217"/>
    </source>
</evidence>
<keyword evidence="3" id="KW-0805">Transcription regulation</keyword>
<dbReference type="STRING" id="857340.A0A086T2V0"/>
<dbReference type="GO" id="GO:0003700">
    <property type="term" value="F:DNA-binding transcription factor activity"/>
    <property type="evidence" value="ECO:0007669"/>
    <property type="project" value="InterPro"/>
</dbReference>
<keyword evidence="6" id="KW-0539">Nucleus</keyword>
<feature type="compositionally biased region" description="Low complexity" evidence="8">
    <location>
        <begin position="95"/>
        <end position="132"/>
    </location>
</feature>
<dbReference type="GO" id="GO:0005634">
    <property type="term" value="C:nucleus"/>
    <property type="evidence" value="ECO:0007669"/>
    <property type="project" value="UniProtKB-SubCell"/>
</dbReference>
<dbReference type="Gene3D" id="1.20.5.170">
    <property type="match status" value="1"/>
</dbReference>
<comment type="caution">
    <text evidence="10">The sequence shown here is derived from an EMBL/GenBank/DDBJ whole genome shotgun (WGS) entry which is preliminary data.</text>
</comment>
<dbReference type="InterPro" id="IPR002112">
    <property type="entry name" value="Leuzip_Jun"/>
</dbReference>
<dbReference type="SUPFAM" id="SSF57959">
    <property type="entry name" value="Leucine zipper domain"/>
    <property type="match status" value="1"/>
</dbReference>
<accession>A0A086T2V0</accession>
<dbReference type="InterPro" id="IPR004827">
    <property type="entry name" value="bZIP"/>
</dbReference>
<feature type="coiled-coil region" evidence="7">
    <location>
        <begin position="205"/>
        <end position="239"/>
    </location>
</feature>
<dbReference type="Proteomes" id="UP000029964">
    <property type="component" value="Unassembled WGS sequence"/>
</dbReference>
<comment type="subcellular location">
    <subcellularLocation>
        <location evidence="1">Nucleus</location>
    </subcellularLocation>
</comment>
<keyword evidence="11" id="KW-1185">Reference proteome</keyword>
<dbReference type="CDD" id="cd14687">
    <property type="entry name" value="bZIP_ATF2"/>
    <property type="match status" value="1"/>
</dbReference>
<evidence type="ECO:0000256" key="2">
    <source>
        <dbReference type="ARBA" id="ARBA00007163"/>
    </source>
</evidence>
<dbReference type="PROSITE" id="PS00036">
    <property type="entry name" value="BZIP_BASIC"/>
    <property type="match status" value="1"/>
</dbReference>
<feature type="compositionally biased region" description="Polar residues" evidence="8">
    <location>
        <begin position="285"/>
        <end position="300"/>
    </location>
</feature>
<name>A0A086T2V0_HAPC1</name>
<evidence type="ECO:0000256" key="8">
    <source>
        <dbReference type="SAM" id="MobiDB-lite"/>
    </source>
</evidence>
<feature type="compositionally biased region" description="Polar residues" evidence="8">
    <location>
        <begin position="265"/>
        <end position="276"/>
    </location>
</feature>
<evidence type="ECO:0000256" key="6">
    <source>
        <dbReference type="ARBA" id="ARBA00023242"/>
    </source>
</evidence>
<dbReference type="InterPro" id="IPR046347">
    <property type="entry name" value="bZIP_sf"/>
</dbReference>
<evidence type="ECO:0000256" key="4">
    <source>
        <dbReference type="ARBA" id="ARBA00023125"/>
    </source>
</evidence>
<dbReference type="PANTHER" id="PTHR19304">
    <property type="entry name" value="CYCLIC-AMP RESPONSE ELEMENT BINDING PROTEIN"/>
    <property type="match status" value="1"/>
</dbReference>
<evidence type="ECO:0000313" key="10">
    <source>
        <dbReference type="EMBL" id="KFH43682.1"/>
    </source>
</evidence>
<feature type="compositionally biased region" description="Acidic residues" evidence="8">
    <location>
        <begin position="167"/>
        <end position="179"/>
    </location>
</feature>
<evidence type="ECO:0000256" key="1">
    <source>
        <dbReference type="ARBA" id="ARBA00004123"/>
    </source>
</evidence>
<feature type="region of interest" description="Disordered" evidence="8">
    <location>
        <begin position="265"/>
        <end position="300"/>
    </location>
</feature>
<evidence type="ECO:0000256" key="3">
    <source>
        <dbReference type="ARBA" id="ARBA00023015"/>
    </source>
</evidence>
<protein>
    <submittedName>
        <fullName evidence="10">Cyclic AMP-responsive element-binding protein-like protein</fullName>
    </submittedName>
</protein>
<organism evidence="10 11">
    <name type="scientific">Hapsidospora chrysogenum (strain ATCC 11550 / CBS 779.69 / DSM 880 / IAM 14645 / JCM 23072 / IMI 49137)</name>
    <name type="common">Acremonium chrysogenum</name>
    <dbReference type="NCBI Taxonomy" id="857340"/>
    <lineage>
        <taxon>Eukaryota</taxon>
        <taxon>Fungi</taxon>
        <taxon>Dikarya</taxon>
        <taxon>Ascomycota</taxon>
        <taxon>Pezizomycotina</taxon>
        <taxon>Sordariomycetes</taxon>
        <taxon>Hypocreomycetidae</taxon>
        <taxon>Hypocreales</taxon>
        <taxon>Bionectriaceae</taxon>
        <taxon>Hapsidospora</taxon>
    </lineage>
</organism>
<keyword evidence="4" id="KW-0238">DNA-binding</keyword>
<keyword evidence="5" id="KW-0804">Transcription</keyword>
<dbReference type="FunFam" id="1.20.5.170:FF:000010">
    <property type="entry name" value="Cyclic AMP-dependent transcription factor ATF-2"/>
    <property type="match status" value="1"/>
</dbReference>
<reference evidence="11" key="1">
    <citation type="journal article" date="2014" name="Genome Announc.">
        <title>Genome sequence and annotation of Acremonium chrysogenum, producer of the beta-lactam antibiotic cephalosporin C.</title>
        <authorList>
            <person name="Terfehr D."/>
            <person name="Dahlmann T.A."/>
            <person name="Specht T."/>
            <person name="Zadra I."/>
            <person name="Kuernsteiner H."/>
            <person name="Kueck U."/>
        </authorList>
    </citation>
    <scope>NUCLEOTIDE SEQUENCE [LARGE SCALE GENOMIC DNA]</scope>
    <source>
        <strain evidence="11">ATCC 11550 / CBS 779.69 / DSM 880 / IAM 14645 / JCM 23072 / IMI 49137</strain>
    </source>
</reference>
<feature type="compositionally biased region" description="Basic residues" evidence="8">
    <location>
        <begin position="152"/>
        <end position="163"/>
    </location>
</feature>
<dbReference type="PRINTS" id="PR00043">
    <property type="entry name" value="LEUZIPPRJUN"/>
</dbReference>
<proteinExistence type="inferred from homology"/>
<feature type="region of interest" description="Disordered" evidence="8">
    <location>
        <begin position="305"/>
        <end position="324"/>
    </location>
</feature>
<feature type="region of interest" description="Disordered" evidence="8">
    <location>
        <begin position="50"/>
        <end position="182"/>
    </location>
</feature>
<dbReference type="InterPro" id="IPR051027">
    <property type="entry name" value="bZIP_transcription_factors"/>
</dbReference>